<feature type="transmembrane region" description="Helical" evidence="3">
    <location>
        <begin position="28"/>
        <end position="49"/>
    </location>
</feature>
<dbReference type="Pfam" id="PF03816">
    <property type="entry name" value="LytR_cpsA_psr"/>
    <property type="match status" value="1"/>
</dbReference>
<feature type="region of interest" description="Disordered" evidence="2">
    <location>
        <begin position="1"/>
        <end position="22"/>
    </location>
</feature>
<accession>A0ABP7A0S9</accession>
<name>A0ABP7A0S9_9ACTN</name>
<evidence type="ECO:0000256" key="1">
    <source>
        <dbReference type="ARBA" id="ARBA00006068"/>
    </source>
</evidence>
<comment type="caution">
    <text evidence="5">The sequence shown here is derived from an EMBL/GenBank/DDBJ whole genome shotgun (WGS) entry which is preliminary data.</text>
</comment>
<dbReference type="InterPro" id="IPR050922">
    <property type="entry name" value="LytR/CpsA/Psr_CW_biosynth"/>
</dbReference>
<dbReference type="Gene3D" id="3.40.630.190">
    <property type="entry name" value="LCP protein"/>
    <property type="match status" value="1"/>
</dbReference>
<feature type="domain" description="Cell envelope-related transcriptional attenuator" evidence="4">
    <location>
        <begin position="104"/>
        <end position="244"/>
    </location>
</feature>
<sequence>MSAVDSPVKPAPGGSPEPSPKKRRGLKVVLIALAVLLVGTASAGAIYAYTINRSVSQNIQRADTLPTDGTGGTTTGQPTVTETGTLDYVLLGSDSRNTDPGDGRSDSIMVVHLDKNRDKATIVSFPRDMYVDIPGYGMNKINAAYSFGGAKLTVETLQNLLGYKMDHVVLIDFQGFIALTKDLGGVTVKNKTAFTSHGYSYPKGNITISGQKALWFVRERHALPGGDLDRAANQRNVIKAIVAKGLSVDNVADPVKFTAFLSNVAKNITVDQTLTDADIRNTALSLRLDASDIELLQAPLAGFETVNGQDVDVVDKTKLAELAKALRTDTVDTYLKKYPKG</sequence>
<reference evidence="6" key="1">
    <citation type="journal article" date="2019" name="Int. J. Syst. Evol. Microbiol.">
        <title>The Global Catalogue of Microorganisms (GCM) 10K type strain sequencing project: providing services to taxonomists for standard genome sequencing and annotation.</title>
        <authorList>
            <consortium name="The Broad Institute Genomics Platform"/>
            <consortium name="The Broad Institute Genome Sequencing Center for Infectious Disease"/>
            <person name="Wu L."/>
            <person name="Ma J."/>
        </authorList>
    </citation>
    <scope>NUCLEOTIDE SEQUENCE [LARGE SCALE GENOMIC DNA]</scope>
    <source>
        <strain evidence="6">JCM 16929</strain>
    </source>
</reference>
<dbReference type="PANTHER" id="PTHR33392:SF6">
    <property type="entry name" value="POLYISOPRENYL-TEICHOIC ACID--PEPTIDOGLYCAN TEICHOIC ACID TRANSFERASE TAGU"/>
    <property type="match status" value="1"/>
</dbReference>
<dbReference type="Proteomes" id="UP001501490">
    <property type="component" value="Unassembled WGS sequence"/>
</dbReference>
<proteinExistence type="inferred from homology"/>
<dbReference type="NCBIfam" id="TIGR00350">
    <property type="entry name" value="lytR_cpsA_psr"/>
    <property type="match status" value="1"/>
</dbReference>
<evidence type="ECO:0000256" key="3">
    <source>
        <dbReference type="SAM" id="Phobius"/>
    </source>
</evidence>
<keyword evidence="3" id="KW-0812">Transmembrane</keyword>
<feature type="compositionally biased region" description="Pro residues" evidence="2">
    <location>
        <begin position="9"/>
        <end position="18"/>
    </location>
</feature>
<keyword evidence="3" id="KW-0472">Membrane</keyword>
<evidence type="ECO:0000313" key="6">
    <source>
        <dbReference type="Proteomes" id="UP001501490"/>
    </source>
</evidence>
<dbReference type="InterPro" id="IPR004474">
    <property type="entry name" value="LytR_CpsA_psr"/>
</dbReference>
<organism evidence="5 6">
    <name type="scientific">Microlunatus ginsengisoli</name>
    <dbReference type="NCBI Taxonomy" id="363863"/>
    <lineage>
        <taxon>Bacteria</taxon>
        <taxon>Bacillati</taxon>
        <taxon>Actinomycetota</taxon>
        <taxon>Actinomycetes</taxon>
        <taxon>Propionibacteriales</taxon>
        <taxon>Propionibacteriaceae</taxon>
        <taxon>Microlunatus</taxon>
    </lineage>
</organism>
<keyword evidence="3" id="KW-1133">Transmembrane helix</keyword>
<protein>
    <submittedName>
        <fullName evidence="5">LCP family protein</fullName>
    </submittedName>
</protein>
<keyword evidence="6" id="KW-1185">Reference proteome</keyword>
<dbReference type="PANTHER" id="PTHR33392">
    <property type="entry name" value="POLYISOPRENYL-TEICHOIC ACID--PEPTIDOGLYCAN TEICHOIC ACID TRANSFERASE TAGU"/>
    <property type="match status" value="1"/>
</dbReference>
<dbReference type="EMBL" id="BAABAB010000017">
    <property type="protein sequence ID" value="GAA3622514.1"/>
    <property type="molecule type" value="Genomic_DNA"/>
</dbReference>
<evidence type="ECO:0000256" key="2">
    <source>
        <dbReference type="SAM" id="MobiDB-lite"/>
    </source>
</evidence>
<evidence type="ECO:0000259" key="4">
    <source>
        <dbReference type="Pfam" id="PF03816"/>
    </source>
</evidence>
<gene>
    <name evidence="5" type="ORF">GCM10022236_26130</name>
</gene>
<dbReference type="RefSeq" id="WP_344805150.1">
    <property type="nucleotide sequence ID" value="NZ_BAABAB010000017.1"/>
</dbReference>
<evidence type="ECO:0000313" key="5">
    <source>
        <dbReference type="EMBL" id="GAA3622514.1"/>
    </source>
</evidence>
<comment type="similarity">
    <text evidence="1">Belongs to the LytR/CpsA/Psr (LCP) family.</text>
</comment>